<comment type="catalytic activity">
    <reaction evidence="2">
        <text>beta-D-GlcNAc-(1-&gt;4)-Mur2Ac(oyl-L-Ala-gamma-D-O-P-Glu-L-Lys-D-Ala-D-Ala)-di-trans,octa-cis-undecaprenyl diphosphate + NH4(+) = beta-D-GlcNAc-(1-&gt;4)-Mur2Ac(oyl-L-Ala-D-isoglutaminyl-L-Lys-D-Ala-D-Ala)-di-trans,octa-cis-undecaprenyl diphosphate + phosphate + H(+)</text>
        <dbReference type="Rhea" id="RHEA:57932"/>
        <dbReference type="ChEBI" id="CHEBI:15378"/>
        <dbReference type="ChEBI" id="CHEBI:28938"/>
        <dbReference type="ChEBI" id="CHEBI:43474"/>
        <dbReference type="ChEBI" id="CHEBI:62233"/>
        <dbReference type="ChEBI" id="CHEBI:143132"/>
    </reaction>
</comment>
<evidence type="ECO:0000313" key="5">
    <source>
        <dbReference type="EMBL" id="AGL01257.1"/>
    </source>
</evidence>
<dbReference type="GO" id="GO:0008270">
    <property type="term" value="F:zinc ion binding"/>
    <property type="evidence" value="ECO:0007669"/>
    <property type="project" value="UniProtKB-UniRule"/>
</dbReference>
<keyword evidence="6" id="KW-1185">Reference proteome</keyword>
<feature type="binding site" evidence="2">
    <location>
        <position position="217"/>
    </location>
    <ligand>
        <name>Zn(2+)</name>
        <dbReference type="ChEBI" id="CHEBI:29105"/>
    </ligand>
</feature>
<dbReference type="InterPro" id="IPR043703">
    <property type="entry name" value="Lipid_II_synth_MurT"/>
</dbReference>
<comment type="catalytic activity">
    <reaction evidence="2">
        <text>beta-D-GlcNAc-(1-&gt;4)-Mur2Ac(oyl-L-Ala-gamma-D-Glu-L-Lys-D-Ala-D-Ala)-di-trans,octa-cis-undecaprenyl diphosphate + ATP = beta-D-GlcNAc-(1-&gt;4)-Mur2Ac(oyl-L-Ala-gamma-D-O-P-Glu-L-Lys-D-Ala-D-Ala)-di-trans,octa-cis-undecaprenyl diphosphate + ADP</text>
        <dbReference type="Rhea" id="RHEA:59488"/>
        <dbReference type="ChEBI" id="CHEBI:30616"/>
        <dbReference type="ChEBI" id="CHEBI:60033"/>
        <dbReference type="ChEBI" id="CHEBI:143132"/>
        <dbReference type="ChEBI" id="CHEBI:456216"/>
    </reaction>
</comment>
<dbReference type="KEGG" id="dgi:Desgi_1809"/>
<evidence type="ECO:0000259" key="3">
    <source>
        <dbReference type="Pfam" id="PF08245"/>
    </source>
</evidence>
<dbReference type="GO" id="GO:0005524">
    <property type="term" value="F:ATP binding"/>
    <property type="evidence" value="ECO:0007669"/>
    <property type="project" value="UniProtKB-UniRule"/>
</dbReference>
<proteinExistence type="inferred from homology"/>
<dbReference type="HOGENOM" id="CLU_041534_0_0_9"/>
<evidence type="ECO:0000256" key="1">
    <source>
        <dbReference type="ARBA" id="ARBA00004752"/>
    </source>
</evidence>
<dbReference type="EMBL" id="CP003273">
    <property type="protein sequence ID" value="AGL01257.1"/>
    <property type="molecule type" value="Genomic_DNA"/>
</dbReference>
<organism evidence="5 6">
    <name type="scientific">Desulfoscipio gibsoniae DSM 7213</name>
    <dbReference type="NCBI Taxonomy" id="767817"/>
    <lineage>
        <taxon>Bacteria</taxon>
        <taxon>Bacillati</taxon>
        <taxon>Bacillota</taxon>
        <taxon>Clostridia</taxon>
        <taxon>Eubacteriales</taxon>
        <taxon>Desulfallaceae</taxon>
        <taxon>Desulfoscipio</taxon>
    </lineage>
</organism>
<keyword evidence="2" id="KW-0862">Zinc</keyword>
<dbReference type="RefSeq" id="WP_006522437.1">
    <property type="nucleotide sequence ID" value="NC_021184.1"/>
</dbReference>
<dbReference type="Pfam" id="PF08353">
    <property type="entry name" value="MurT_C"/>
    <property type="match status" value="1"/>
</dbReference>
<dbReference type="UniPathway" id="UPA00219"/>
<dbReference type="InterPro" id="IPR013221">
    <property type="entry name" value="Mur_ligase_cen"/>
</dbReference>
<gene>
    <name evidence="2" type="primary">murT</name>
    <name evidence="5" type="ORF">Desgi_1809</name>
</gene>
<dbReference type="GO" id="GO:0140282">
    <property type="term" value="F:carbon-nitrogen ligase activity on lipid II"/>
    <property type="evidence" value="ECO:0007669"/>
    <property type="project" value="UniProtKB-UniRule"/>
</dbReference>
<dbReference type="EC" id="6.3.5.13" evidence="2"/>
<dbReference type="InterPro" id="IPR036565">
    <property type="entry name" value="Mur-like_cat_sf"/>
</dbReference>
<dbReference type="GO" id="GO:0071555">
    <property type="term" value="P:cell wall organization"/>
    <property type="evidence" value="ECO:0007669"/>
    <property type="project" value="UniProtKB-KW"/>
</dbReference>
<protein>
    <recommendedName>
        <fullName evidence="2">Lipid II isoglutaminyl synthase (glutamine-hydrolyzing) subunit MurT</fullName>
        <ecNumber evidence="2">6.3.5.13</ecNumber>
    </recommendedName>
</protein>
<dbReference type="Proteomes" id="UP000013520">
    <property type="component" value="Chromosome"/>
</dbReference>
<comment type="pathway">
    <text evidence="1 2">Cell wall biogenesis; peptidoglycan biosynthesis.</text>
</comment>
<dbReference type="SUPFAM" id="SSF53623">
    <property type="entry name" value="MurD-like peptide ligases, catalytic domain"/>
    <property type="match status" value="1"/>
</dbReference>
<name>R4KHY5_9FIRM</name>
<keyword evidence="2" id="KW-0436">Ligase</keyword>
<evidence type="ECO:0000259" key="4">
    <source>
        <dbReference type="Pfam" id="PF08353"/>
    </source>
</evidence>
<dbReference type="GO" id="GO:0016881">
    <property type="term" value="F:acid-amino acid ligase activity"/>
    <property type="evidence" value="ECO:0007669"/>
    <property type="project" value="InterPro"/>
</dbReference>
<dbReference type="HAMAP" id="MF_02214">
    <property type="entry name" value="Lipid_II_synth_MurT"/>
    <property type="match status" value="1"/>
</dbReference>
<keyword evidence="2" id="KW-0067">ATP-binding</keyword>
<comment type="subunit">
    <text evidence="2">Forms a heterodimer with GatD.</text>
</comment>
<keyword evidence="2" id="KW-0961">Cell wall biogenesis/degradation</keyword>
<evidence type="ECO:0000256" key="2">
    <source>
        <dbReference type="HAMAP-Rule" id="MF_02214"/>
    </source>
</evidence>
<comment type="catalytic activity">
    <reaction evidence="2">
        <text>beta-D-GlcNAc-(1-&gt;4)-Mur2Ac(oyl-L-Ala-gamma-D-Glu-L-Lys-D-Ala-D-Ala)-di-trans,octa-cis-undecaprenyl diphosphate + L-glutamine + ATP + H2O = beta-D-GlcNAc-(1-&gt;4)-Mur2Ac(oyl-L-Ala-D-isoglutaminyl-L-Lys-D-Ala-D-Ala)-di-trans,octa-cis-undecaprenyl diphosphate + L-glutamate + ADP + phosphate + H(+)</text>
        <dbReference type="Rhea" id="RHEA:57928"/>
        <dbReference type="ChEBI" id="CHEBI:15377"/>
        <dbReference type="ChEBI" id="CHEBI:15378"/>
        <dbReference type="ChEBI" id="CHEBI:29985"/>
        <dbReference type="ChEBI" id="CHEBI:30616"/>
        <dbReference type="ChEBI" id="CHEBI:43474"/>
        <dbReference type="ChEBI" id="CHEBI:58359"/>
        <dbReference type="ChEBI" id="CHEBI:60033"/>
        <dbReference type="ChEBI" id="CHEBI:62233"/>
        <dbReference type="ChEBI" id="CHEBI:456216"/>
        <dbReference type="EC" id="6.3.5.13"/>
    </reaction>
</comment>
<feature type="active site" evidence="2">
    <location>
        <position position="371"/>
    </location>
</feature>
<feature type="binding site" evidence="2">
    <location>
        <position position="236"/>
    </location>
    <ligand>
        <name>Zn(2+)</name>
        <dbReference type="ChEBI" id="CHEBI:29105"/>
    </ligand>
</feature>
<feature type="binding site" evidence="2">
    <location>
        <position position="214"/>
    </location>
    <ligand>
        <name>Zn(2+)</name>
        <dbReference type="ChEBI" id="CHEBI:29105"/>
    </ligand>
</feature>
<dbReference type="Pfam" id="PF08245">
    <property type="entry name" value="Mur_ligase_M"/>
    <property type="match status" value="1"/>
</dbReference>
<dbReference type="PANTHER" id="PTHR23135">
    <property type="entry name" value="MUR LIGASE FAMILY MEMBER"/>
    <property type="match status" value="1"/>
</dbReference>
<comment type="similarity">
    <text evidence="2">Belongs to the MurCDEF family. MurT subfamily.</text>
</comment>
<accession>R4KHY5</accession>
<sequence length="472" mass="51906">MYLRLIVALVAAKMAMYLSRLTGRGRGSSLPGMLALRIYPELLKHYQGQPRKGVIMTTGTNGKTTTSNMLADILEKTGSRVVTNREGANLITGVATAFIKSSTLSSKLNSDYVVLEVDEAAFPVVTQWIKPDRVIVTNFFRDQLDRYGELDTTVGKVLDALKKLPRDVELILNADDPLVARLARETGWTTIYYGVRPDASISSTAAYSREAKFCPFCGGTLVYNVYLYSQLGDFKCPQCGFARPQPNIEAIDVISDATGTRATTRVSSDSYRGIWPLFIPVQGIYNIYNGLAAFATALSLGVVPEKAVLSLTSFTPATGRMELFRYGNKRVTLTLVKNPTGFNQALTGLLAQNERQDVMIAINDNDADGRDISWLWDVDFEVLARNPERFSRFICSGQRAEDMALRLKYAGVSPSLLITEKDYLRAVEMALCGEGAAVGMLATYTALWPVEKILGQKAERVSFSADRVPSVS</sequence>
<dbReference type="AlphaFoldDB" id="R4KHY5"/>
<keyword evidence="2" id="KW-0547">Nucleotide-binding</keyword>
<reference evidence="5 6" key="1">
    <citation type="submission" date="2012-01" db="EMBL/GenBank/DDBJ databases">
        <title>Complete sequence of Desulfotomaculum gibsoniae DSM 7213.</title>
        <authorList>
            <consortium name="US DOE Joint Genome Institute"/>
            <person name="Lucas S."/>
            <person name="Han J."/>
            <person name="Lapidus A."/>
            <person name="Cheng J.-F."/>
            <person name="Goodwin L."/>
            <person name="Pitluck S."/>
            <person name="Peters L."/>
            <person name="Ovchinnikova G."/>
            <person name="Teshima H."/>
            <person name="Detter J.C."/>
            <person name="Han C."/>
            <person name="Tapia R."/>
            <person name="Land M."/>
            <person name="Hauser L."/>
            <person name="Kyrpides N."/>
            <person name="Ivanova N."/>
            <person name="Pagani I."/>
            <person name="Parshina S."/>
            <person name="Plugge C."/>
            <person name="Muyzer G."/>
            <person name="Kuever J."/>
            <person name="Ivanova A."/>
            <person name="Nazina T."/>
            <person name="Klenk H.-P."/>
            <person name="Brambilla E."/>
            <person name="Spring S."/>
            <person name="Stams A.F."/>
            <person name="Woyke T."/>
        </authorList>
    </citation>
    <scope>NUCLEOTIDE SEQUENCE [LARGE SCALE GENOMIC DNA]</scope>
    <source>
        <strain evidence="5 6">DSM 7213</strain>
    </source>
</reference>
<dbReference type="STRING" id="767817.Desgi_1809"/>
<evidence type="ECO:0000313" key="6">
    <source>
        <dbReference type="Proteomes" id="UP000013520"/>
    </source>
</evidence>
<keyword evidence="2" id="KW-0479">Metal-binding</keyword>
<dbReference type="GO" id="GO:0009252">
    <property type="term" value="P:peptidoglycan biosynthetic process"/>
    <property type="evidence" value="ECO:0007669"/>
    <property type="project" value="UniProtKB-UniRule"/>
</dbReference>
<dbReference type="PANTHER" id="PTHR23135:SF7">
    <property type="entry name" value="LIPID II ISOGLUTAMINYL SYNTHASE (GLUTAMINE-HYDROLYZING) SUBUNIT MURT"/>
    <property type="match status" value="1"/>
</dbReference>
<dbReference type="OrthoDB" id="9803907at2"/>
<feature type="binding site" evidence="2">
    <location>
        <position position="239"/>
    </location>
    <ligand>
        <name>Zn(2+)</name>
        <dbReference type="ChEBI" id="CHEBI:29105"/>
    </ligand>
</feature>
<dbReference type="InterPro" id="IPR013564">
    <property type="entry name" value="MurT_C"/>
</dbReference>
<keyword evidence="2" id="KW-0133">Cell shape</keyword>
<dbReference type="eggNOG" id="COG0769">
    <property type="taxonomic scope" value="Bacteria"/>
</dbReference>
<keyword evidence="2" id="KW-0573">Peptidoglycan synthesis</keyword>
<feature type="domain" description="Mur ligase central" evidence="3">
    <location>
        <begin position="58"/>
        <end position="203"/>
    </location>
</feature>
<dbReference type="Gene3D" id="3.40.1190.10">
    <property type="entry name" value="Mur-like, catalytic domain"/>
    <property type="match status" value="1"/>
</dbReference>
<feature type="domain" description="Lipid II isoglutaminyl synthase (glutamine-hydrolyzing) subunit MurT C-terminal" evidence="4">
    <location>
        <begin position="335"/>
        <end position="447"/>
    </location>
</feature>
<comment type="function">
    <text evidence="2">The lipid II isoglutaminyl synthase complex catalyzes the formation of alpha-D-isoglutamine in the cell wall lipid II stem peptide. The MurT subunit catalyzes the ATP-dependent amidation of D-glutamate residue of lipid II, converting it to an isoglutamine residue.</text>
</comment>
<dbReference type="GO" id="GO:0008360">
    <property type="term" value="P:regulation of cell shape"/>
    <property type="evidence" value="ECO:0007669"/>
    <property type="project" value="UniProtKB-KW"/>
</dbReference>